<dbReference type="AlphaFoldDB" id="A0A0F0LWL6"/>
<gene>
    <name evidence="1" type="ORF">RR49_00741</name>
</gene>
<proteinExistence type="predicted"/>
<sequence>MHVAGRDRRERPVGGERGEQVVVGAVAHPALVEQFDDDLVGAEQVDQRVEGVGRRPRTARGECGAHGALAASGQNRPGAVRLLGQGRQVVDGLALLGPGELTVGEGGGEPVVALLSAREHQQVGALGVGATVLHRGELERQLGPEHGAHAALLGGLGEPHDAVEAVVVGDRQRVQPQPLRLLDELLGR</sequence>
<dbReference type="Proteomes" id="UP000033451">
    <property type="component" value="Unassembled WGS sequence"/>
</dbReference>
<keyword evidence="2" id="KW-1185">Reference proteome</keyword>
<reference evidence="1 2" key="1">
    <citation type="submission" date="2015-02" db="EMBL/GenBank/DDBJ databases">
        <title>Draft genome sequences of ten Microbacterium spp. with emphasis on heavy metal contaminated environments.</title>
        <authorList>
            <person name="Corretto E."/>
        </authorList>
    </citation>
    <scope>NUCLEOTIDE SEQUENCE [LARGE SCALE GENOMIC DNA]</scope>
    <source>
        <strain evidence="1 2">DSM 18659</strain>
    </source>
</reference>
<name>A0A0F0LWL6_9MICO</name>
<evidence type="ECO:0000313" key="1">
    <source>
        <dbReference type="EMBL" id="KJL38231.1"/>
    </source>
</evidence>
<dbReference type="EMBL" id="JYIY01000063">
    <property type="protein sequence ID" value="KJL38231.1"/>
    <property type="molecule type" value="Genomic_DNA"/>
</dbReference>
<accession>A0A0F0LWL6</accession>
<comment type="caution">
    <text evidence="1">The sequence shown here is derived from an EMBL/GenBank/DDBJ whole genome shotgun (WGS) entry which is preliminary data.</text>
</comment>
<organism evidence="1 2">
    <name type="scientific">Microbacterium ginsengisoli</name>
    <dbReference type="NCBI Taxonomy" id="400772"/>
    <lineage>
        <taxon>Bacteria</taxon>
        <taxon>Bacillati</taxon>
        <taxon>Actinomycetota</taxon>
        <taxon>Actinomycetes</taxon>
        <taxon>Micrococcales</taxon>
        <taxon>Microbacteriaceae</taxon>
        <taxon>Microbacterium</taxon>
    </lineage>
</organism>
<protein>
    <submittedName>
        <fullName evidence="1">Uncharacterized protein</fullName>
    </submittedName>
</protein>
<evidence type="ECO:0000313" key="2">
    <source>
        <dbReference type="Proteomes" id="UP000033451"/>
    </source>
</evidence>